<dbReference type="Gene3D" id="3.30.450.20">
    <property type="entry name" value="PAS domain"/>
    <property type="match status" value="1"/>
</dbReference>
<feature type="transmembrane region" description="Helical" evidence="1">
    <location>
        <begin position="135"/>
        <end position="157"/>
    </location>
</feature>
<keyword evidence="1" id="KW-0812">Transmembrane</keyword>
<gene>
    <name evidence="3" type="ordered locus">Ppro_3492</name>
</gene>
<proteinExistence type="predicted"/>
<reference evidence="3 4" key="1">
    <citation type="submission" date="2006-10" db="EMBL/GenBank/DDBJ databases">
        <title>Complete sequence of chromosome of Pelobacter propionicus DSM 2379.</title>
        <authorList>
            <consortium name="US DOE Joint Genome Institute"/>
            <person name="Copeland A."/>
            <person name="Lucas S."/>
            <person name="Lapidus A."/>
            <person name="Barry K."/>
            <person name="Detter J.C."/>
            <person name="Glavina del Rio T."/>
            <person name="Hammon N."/>
            <person name="Israni S."/>
            <person name="Dalin E."/>
            <person name="Tice H."/>
            <person name="Pitluck S."/>
            <person name="Saunders E."/>
            <person name="Brettin T."/>
            <person name="Bruce D."/>
            <person name="Han C."/>
            <person name="Tapia R."/>
            <person name="Schmutz J."/>
            <person name="Larimer F."/>
            <person name="Land M."/>
            <person name="Hauser L."/>
            <person name="Kyrpides N."/>
            <person name="Kim E."/>
            <person name="Lovley D."/>
            <person name="Richardson P."/>
        </authorList>
    </citation>
    <scope>NUCLEOTIDE SEQUENCE [LARGE SCALE GENOMIC DNA]</scope>
    <source>
        <strain evidence="4">DSM 2379 / NBRC 103807 / OttBd1</strain>
    </source>
</reference>
<dbReference type="HOGENOM" id="CLU_575990_0_0_7"/>
<feature type="transmembrane region" description="Helical" evidence="1">
    <location>
        <begin position="12"/>
        <end position="34"/>
    </location>
</feature>
<dbReference type="Pfam" id="PF00990">
    <property type="entry name" value="GGDEF"/>
    <property type="match status" value="1"/>
</dbReference>
<dbReference type="SMART" id="SM00267">
    <property type="entry name" value="GGDEF"/>
    <property type="match status" value="1"/>
</dbReference>
<dbReference type="NCBIfam" id="TIGR00254">
    <property type="entry name" value="GGDEF"/>
    <property type="match status" value="1"/>
</dbReference>
<dbReference type="PROSITE" id="PS50887">
    <property type="entry name" value="GGDEF"/>
    <property type="match status" value="1"/>
</dbReference>
<accession>A1AUR4</accession>
<feature type="domain" description="GGDEF" evidence="2">
    <location>
        <begin position="331"/>
        <end position="464"/>
    </location>
</feature>
<dbReference type="eggNOG" id="COG2199">
    <property type="taxonomic scope" value="Bacteria"/>
</dbReference>
<evidence type="ECO:0000313" key="3">
    <source>
        <dbReference type="EMBL" id="ABL01085.1"/>
    </source>
</evidence>
<evidence type="ECO:0000256" key="1">
    <source>
        <dbReference type="SAM" id="Phobius"/>
    </source>
</evidence>
<protein>
    <submittedName>
        <fullName evidence="3">Diguanylate cyclase</fullName>
    </submittedName>
</protein>
<dbReference type="PANTHER" id="PTHR46663:SF3">
    <property type="entry name" value="SLL0267 PROTEIN"/>
    <property type="match status" value="1"/>
</dbReference>
<organism evidence="3 4">
    <name type="scientific">Pelobacter propionicus (strain DSM 2379 / NBRC 103807 / OttBd1)</name>
    <dbReference type="NCBI Taxonomy" id="338966"/>
    <lineage>
        <taxon>Bacteria</taxon>
        <taxon>Pseudomonadati</taxon>
        <taxon>Thermodesulfobacteriota</taxon>
        <taxon>Desulfuromonadia</taxon>
        <taxon>Desulfuromonadales</taxon>
        <taxon>Desulfuromonadaceae</taxon>
        <taxon>Pelobacter</taxon>
    </lineage>
</organism>
<name>A1AUR4_PELPD</name>
<dbReference type="KEGG" id="ppd:Ppro_3492"/>
<keyword evidence="4" id="KW-1185">Reference proteome</keyword>
<dbReference type="InterPro" id="IPR052163">
    <property type="entry name" value="DGC-Regulatory_Protein"/>
</dbReference>
<dbReference type="InterPro" id="IPR043128">
    <property type="entry name" value="Rev_trsase/Diguanyl_cyclase"/>
</dbReference>
<dbReference type="OrthoDB" id="9813903at2"/>
<dbReference type="Proteomes" id="UP000006732">
    <property type="component" value="Chromosome"/>
</dbReference>
<evidence type="ECO:0000313" key="4">
    <source>
        <dbReference type="Proteomes" id="UP000006732"/>
    </source>
</evidence>
<dbReference type="SUPFAM" id="SSF55073">
    <property type="entry name" value="Nucleotide cyclase"/>
    <property type="match status" value="1"/>
</dbReference>
<dbReference type="InterPro" id="IPR029787">
    <property type="entry name" value="Nucleotide_cyclase"/>
</dbReference>
<keyword evidence="1" id="KW-0472">Membrane</keyword>
<dbReference type="InterPro" id="IPR000160">
    <property type="entry name" value="GGDEF_dom"/>
</dbReference>
<dbReference type="STRING" id="338966.Ppro_3492"/>
<dbReference type="GO" id="GO:0003824">
    <property type="term" value="F:catalytic activity"/>
    <property type="evidence" value="ECO:0007669"/>
    <property type="project" value="UniProtKB-ARBA"/>
</dbReference>
<dbReference type="Gene3D" id="3.30.70.270">
    <property type="match status" value="1"/>
</dbReference>
<dbReference type="PANTHER" id="PTHR46663">
    <property type="entry name" value="DIGUANYLATE CYCLASE DGCT-RELATED"/>
    <property type="match status" value="1"/>
</dbReference>
<keyword evidence="1" id="KW-1133">Transmembrane helix</keyword>
<dbReference type="SUPFAM" id="SSF55785">
    <property type="entry name" value="PYP-like sensor domain (PAS domain)"/>
    <property type="match status" value="1"/>
</dbReference>
<dbReference type="FunFam" id="3.30.70.270:FF:000001">
    <property type="entry name" value="Diguanylate cyclase domain protein"/>
    <property type="match status" value="1"/>
</dbReference>
<evidence type="ECO:0000259" key="2">
    <source>
        <dbReference type="PROSITE" id="PS50887"/>
    </source>
</evidence>
<dbReference type="InterPro" id="IPR035965">
    <property type="entry name" value="PAS-like_dom_sf"/>
</dbReference>
<dbReference type="AlphaFoldDB" id="A1AUR4"/>
<dbReference type="RefSeq" id="WP_011737300.1">
    <property type="nucleotide sequence ID" value="NC_008609.1"/>
</dbReference>
<dbReference type="CDD" id="cd01949">
    <property type="entry name" value="GGDEF"/>
    <property type="match status" value="1"/>
</dbReference>
<dbReference type="EMBL" id="CP000482">
    <property type="protein sequence ID" value="ABL01085.1"/>
    <property type="molecule type" value="Genomic_DNA"/>
</dbReference>
<sequence>MKQVDLALQRLSLLTAWSISLLIAMGAPAAYYLVSYHNLRSTLELQALLAIKSIDAIIVANPKMWYFEEARLSELLEHRAYDAVLERKRILDASGAVIASNNVTIPPPGVSYTRELFDAGTAIARIEVSRSLRPLLYMAFLVAICSSMFAALLFFVFRLLPIRVIHRAFQALARSEKKYRSLYETMKEGMALHRMDCDDRGNLHSLSVIDVNPSCAAMFDRDPGRIVGGNSITLFGDGFSTVLSQQQQLEQGDSISFELQLPDTDNHYIVRAFSPDQGVIATLFEDVTERRKSEQQIRHMAYFDPLTDLPNRTLFFDRLNQAIAAANREQAKLAVLFLDLDHFKSINDTQGHDIGDQVLIEVSRRLHRQIRSCDTLARMGGDEFVLVITGIGETLDASCVARKLIDSIHSPLSIRGNELHISMSMGIALFADSGADAETLIKNADLAMYHAKKSGRNTYRFYSPTMGSSSAHGG</sequence>